<gene>
    <name evidence="5" type="ORF">CSW23_08345</name>
</gene>
<keyword evidence="2" id="KW-0328">Glycosyltransferase</keyword>
<protein>
    <submittedName>
        <fullName evidence="5">Glycosyltransferase</fullName>
    </submittedName>
</protein>
<dbReference type="Proteomes" id="UP000288073">
    <property type="component" value="Unassembled WGS sequence"/>
</dbReference>
<evidence type="ECO:0000256" key="1">
    <source>
        <dbReference type="ARBA" id="ARBA00006739"/>
    </source>
</evidence>
<dbReference type="Gene3D" id="3.90.550.10">
    <property type="entry name" value="Spore Coat Polysaccharide Biosynthesis Protein SpsA, Chain A"/>
    <property type="match status" value="1"/>
</dbReference>
<name>A0A430V0D2_THESC</name>
<dbReference type="Pfam" id="PF00535">
    <property type="entry name" value="Glycos_transf_2"/>
    <property type="match status" value="1"/>
</dbReference>
<dbReference type="EMBL" id="PEMN01000276">
    <property type="protein sequence ID" value="RTI15654.1"/>
    <property type="molecule type" value="Genomic_DNA"/>
</dbReference>
<dbReference type="AlphaFoldDB" id="A0A430V0D2"/>
<feature type="domain" description="Glycosyltransferase 2-like" evidence="4">
    <location>
        <begin position="7"/>
        <end position="172"/>
    </location>
</feature>
<accession>A0A430V0D2</accession>
<dbReference type="RefSeq" id="WP_019551208.1">
    <property type="nucleotide sequence ID" value="NZ_PEMF01000381.1"/>
</dbReference>
<evidence type="ECO:0000256" key="3">
    <source>
        <dbReference type="ARBA" id="ARBA00022679"/>
    </source>
</evidence>
<keyword evidence="3 5" id="KW-0808">Transferase</keyword>
<dbReference type="InterPro" id="IPR029044">
    <property type="entry name" value="Nucleotide-diphossugar_trans"/>
</dbReference>
<evidence type="ECO:0000256" key="2">
    <source>
        <dbReference type="ARBA" id="ARBA00022676"/>
    </source>
</evidence>
<dbReference type="InterPro" id="IPR001173">
    <property type="entry name" value="Glyco_trans_2-like"/>
</dbReference>
<dbReference type="SUPFAM" id="SSF53448">
    <property type="entry name" value="Nucleotide-diphospho-sugar transferases"/>
    <property type="match status" value="1"/>
</dbReference>
<dbReference type="PANTHER" id="PTHR43179">
    <property type="entry name" value="RHAMNOSYLTRANSFERASE WBBL"/>
    <property type="match status" value="1"/>
</dbReference>
<evidence type="ECO:0000313" key="6">
    <source>
        <dbReference type="Proteomes" id="UP000288073"/>
    </source>
</evidence>
<evidence type="ECO:0000313" key="5">
    <source>
        <dbReference type="EMBL" id="RTI15654.1"/>
    </source>
</evidence>
<evidence type="ECO:0000259" key="4">
    <source>
        <dbReference type="Pfam" id="PF00535"/>
    </source>
</evidence>
<proteinExistence type="inferred from homology"/>
<dbReference type="PANTHER" id="PTHR43179:SF12">
    <property type="entry name" value="GALACTOFURANOSYLTRANSFERASE GLFT2"/>
    <property type="match status" value="1"/>
</dbReference>
<dbReference type="CDD" id="cd04185">
    <property type="entry name" value="GT_2_like_b"/>
    <property type="match status" value="1"/>
</dbReference>
<dbReference type="GeneID" id="93867973"/>
<organism evidence="5 6">
    <name type="scientific">Thermus scotoductus</name>
    <dbReference type="NCBI Taxonomy" id="37636"/>
    <lineage>
        <taxon>Bacteria</taxon>
        <taxon>Thermotogati</taxon>
        <taxon>Deinococcota</taxon>
        <taxon>Deinococci</taxon>
        <taxon>Thermales</taxon>
        <taxon>Thermaceae</taxon>
        <taxon>Thermus</taxon>
    </lineage>
</organism>
<reference evidence="5 6" key="1">
    <citation type="journal article" date="2019" name="Extremophiles">
        <title>Biogeography of thermophiles and predominance of Thermus scotoductus in domestic water heaters.</title>
        <authorList>
            <person name="Wilpiszeski R.L."/>
            <person name="Zhang Z."/>
            <person name="House C.H."/>
        </authorList>
    </citation>
    <scope>NUCLEOTIDE SEQUENCE [LARGE SCALE GENOMIC DNA]</scope>
    <source>
        <strain evidence="5 6">10_S10</strain>
    </source>
</reference>
<dbReference type="GO" id="GO:0016757">
    <property type="term" value="F:glycosyltransferase activity"/>
    <property type="evidence" value="ECO:0007669"/>
    <property type="project" value="UniProtKB-KW"/>
</dbReference>
<comment type="similarity">
    <text evidence="1">Belongs to the glycosyltransferase 2 family.</text>
</comment>
<sequence>MGERVCAVIVTYNRKALLRECLKAVFSQTRPPDHVLVVDNASTDGTPEMLQEEFPQVEVLRLPENQGGAGGFHEGMKRAYEQGFDWLWLMDDDALPSADCLEKLLKYALEMRLDGIAPLVIDAQDPNKLSFSVQQGFRRILGVTELKEVEFIADFMNLFNGALLRSSVINEVGLPRKELFVRGDEVDFLLRMRKSKLRFGTLTAAKLLHPSGLTEEFPLLGRRMVVVYTPNWGKNYYQYRNRVFLIREHKTGISKWLALSLEFIRHTLFFLLLRRSFKEWRRWLSAALDGYKGRLGCQPEPPQGR</sequence>
<comment type="caution">
    <text evidence="5">The sequence shown here is derived from an EMBL/GenBank/DDBJ whole genome shotgun (WGS) entry which is preliminary data.</text>
</comment>